<dbReference type="EMBL" id="KN601591">
    <property type="protein sequence ID" value="KHJ80183.1"/>
    <property type="molecule type" value="Genomic_DNA"/>
</dbReference>
<keyword evidence="2" id="KW-1185">Reference proteome</keyword>
<dbReference type="Proteomes" id="UP000053660">
    <property type="component" value="Unassembled WGS sequence"/>
</dbReference>
<organism evidence="1 2">
    <name type="scientific">Oesophagostomum dentatum</name>
    <name type="common">Nodular worm</name>
    <dbReference type="NCBI Taxonomy" id="61180"/>
    <lineage>
        <taxon>Eukaryota</taxon>
        <taxon>Metazoa</taxon>
        <taxon>Ecdysozoa</taxon>
        <taxon>Nematoda</taxon>
        <taxon>Chromadorea</taxon>
        <taxon>Rhabditida</taxon>
        <taxon>Rhabditina</taxon>
        <taxon>Rhabditomorpha</taxon>
        <taxon>Strongyloidea</taxon>
        <taxon>Strongylidae</taxon>
        <taxon>Oesophagostomum</taxon>
    </lineage>
</organism>
<proteinExistence type="predicted"/>
<sequence length="133" mass="14330">MLTQVGDICQNAVVEIRNASTTHFTLKDLKLPSTVTQTYSHYDDEGNPQCHHPGFPVQGNQQLQLLQAGSSGRCEISSKLIRFGVNATSQCLADVSSLSADGGCPSLSQLRESFIPNVSFICNCGSCKTPLIR</sequence>
<accession>A0A0B1S4C6</accession>
<name>A0A0B1S4C6_OESDE</name>
<dbReference type="OrthoDB" id="5809922at2759"/>
<gene>
    <name evidence="1" type="ORF">OESDEN_20148</name>
</gene>
<protein>
    <submittedName>
        <fullName evidence="1">Uncharacterized protein</fullName>
    </submittedName>
</protein>
<reference evidence="1 2" key="1">
    <citation type="submission" date="2014-03" db="EMBL/GenBank/DDBJ databases">
        <title>Draft genome of the hookworm Oesophagostomum dentatum.</title>
        <authorList>
            <person name="Mitreva M."/>
        </authorList>
    </citation>
    <scope>NUCLEOTIDE SEQUENCE [LARGE SCALE GENOMIC DNA]</scope>
    <source>
        <strain evidence="1 2">OD-Hann</strain>
    </source>
</reference>
<evidence type="ECO:0000313" key="2">
    <source>
        <dbReference type="Proteomes" id="UP000053660"/>
    </source>
</evidence>
<evidence type="ECO:0000313" key="1">
    <source>
        <dbReference type="EMBL" id="KHJ80183.1"/>
    </source>
</evidence>
<dbReference type="AlphaFoldDB" id="A0A0B1S4C6"/>